<dbReference type="PRINTS" id="PR00463">
    <property type="entry name" value="EP450I"/>
</dbReference>
<feature type="binding site" description="axial binding residue" evidence="7">
    <location>
        <position position="460"/>
    </location>
    <ligand>
        <name>heme</name>
        <dbReference type="ChEBI" id="CHEBI:30413"/>
    </ligand>
    <ligandPart>
        <name>Fe</name>
        <dbReference type="ChEBI" id="CHEBI:18248"/>
    </ligandPart>
</feature>
<evidence type="ECO:0000256" key="2">
    <source>
        <dbReference type="ARBA" id="ARBA00022617"/>
    </source>
</evidence>
<keyword evidence="2 7" id="KW-0349">Heme</keyword>
<dbReference type="InterPro" id="IPR017972">
    <property type="entry name" value="Cyt_P450_CS"/>
</dbReference>
<dbReference type="InterPro" id="IPR001128">
    <property type="entry name" value="Cyt_P450"/>
</dbReference>
<sequence>MEIQAIVGLLSLLAIFTHVLLILASHCNNGSSKLTGIPEPPGALPFIGHLLHLLGSGDDPVARTLGAMADKYGPLFSLRIGLRLLLVVSSKEMVKEFLSTNDKVFATRASITVGKHIGYNNAIFALAPHGQYWRDVRKMANLELLANNRLEALKHVPNSEVEAMIKELFKLSEDNRVATISEMFEHMAYNIILRKLVGKRFSGAEYGEKSSEAGRIRSGISDALFLSGVFVLSDAIPCLECMDFQGHVGSMKRTAKELDSVLDIWLQEHLHQKELGCKSNEDRDFMDVMLSNFDEDAMISGHTRDTIVKATTMQILILTGSGSTAVTLTWAITLLLNHPKVLKAAQEELDTHVGKDKWVQESDIKNLNYLRAIVKETLRLYPPGPLTGIREAMEDCKIGDCFVPKGTRLVINIWKLQRDPRMWENPSEFRPERFLTTHAEVDVRGQNFEYIPFSFGRRSCPGIAYGLQVVHLALARVLQGFDIATMGGMKVDVREGLGIALPKVEPLQLVLKPRLPKDLY</sequence>
<dbReference type="AlphaFoldDB" id="A0A660KN82"/>
<evidence type="ECO:0000313" key="10">
    <source>
        <dbReference type="EMBL" id="KAE8037842.1"/>
    </source>
</evidence>
<dbReference type="InterPro" id="IPR050651">
    <property type="entry name" value="Plant_Cytochrome_P450_Monoox"/>
</dbReference>
<keyword evidence="3 7" id="KW-0479">Metal-binding</keyword>
<dbReference type="GO" id="GO:0046246">
    <property type="term" value="P:terpene biosynthetic process"/>
    <property type="evidence" value="ECO:0007669"/>
    <property type="project" value="TreeGrafter"/>
</dbReference>
<dbReference type="PRINTS" id="PR00385">
    <property type="entry name" value="P450"/>
</dbReference>
<protein>
    <recommendedName>
        <fullName evidence="12">Cytochrome P450</fullName>
    </recommendedName>
</protein>
<evidence type="ECO:0000256" key="9">
    <source>
        <dbReference type="SAM" id="SignalP"/>
    </source>
</evidence>
<dbReference type="GO" id="GO:0016705">
    <property type="term" value="F:oxidoreductase activity, acting on paired donors, with incorporation or reduction of molecular oxygen"/>
    <property type="evidence" value="ECO:0007669"/>
    <property type="project" value="InterPro"/>
</dbReference>
<dbReference type="GO" id="GO:0004497">
    <property type="term" value="F:monooxygenase activity"/>
    <property type="evidence" value="ECO:0007669"/>
    <property type="project" value="UniProtKB-KW"/>
</dbReference>
<feature type="chain" id="PRO_5024801040" description="Cytochrome P450" evidence="9">
    <location>
        <begin position="25"/>
        <end position="520"/>
    </location>
</feature>
<dbReference type="Gene3D" id="1.10.630.10">
    <property type="entry name" value="Cytochrome P450"/>
    <property type="match status" value="1"/>
</dbReference>
<proteinExistence type="inferred from homology"/>
<dbReference type="Pfam" id="PF00067">
    <property type="entry name" value="p450"/>
    <property type="match status" value="1"/>
</dbReference>
<dbReference type="InterPro" id="IPR036396">
    <property type="entry name" value="Cyt_P450_sf"/>
</dbReference>
<organism evidence="10 11">
    <name type="scientific">Carpinus fangiana</name>
    <dbReference type="NCBI Taxonomy" id="176857"/>
    <lineage>
        <taxon>Eukaryota</taxon>
        <taxon>Viridiplantae</taxon>
        <taxon>Streptophyta</taxon>
        <taxon>Embryophyta</taxon>
        <taxon>Tracheophyta</taxon>
        <taxon>Spermatophyta</taxon>
        <taxon>Magnoliopsida</taxon>
        <taxon>eudicotyledons</taxon>
        <taxon>Gunneridae</taxon>
        <taxon>Pentapetalae</taxon>
        <taxon>rosids</taxon>
        <taxon>fabids</taxon>
        <taxon>Fagales</taxon>
        <taxon>Betulaceae</taxon>
        <taxon>Carpinus</taxon>
    </lineage>
</organism>
<dbReference type="OrthoDB" id="507451at2759"/>
<keyword evidence="5 7" id="KW-0408">Iron</keyword>
<evidence type="ECO:0008006" key="12">
    <source>
        <dbReference type="Google" id="ProtNLM"/>
    </source>
</evidence>
<dbReference type="InterPro" id="IPR002401">
    <property type="entry name" value="Cyt_P450_E_grp-I"/>
</dbReference>
<evidence type="ECO:0000256" key="4">
    <source>
        <dbReference type="ARBA" id="ARBA00023002"/>
    </source>
</evidence>
<dbReference type="SUPFAM" id="SSF48264">
    <property type="entry name" value="Cytochrome P450"/>
    <property type="match status" value="1"/>
</dbReference>
<dbReference type="GO" id="GO:0005506">
    <property type="term" value="F:iron ion binding"/>
    <property type="evidence" value="ECO:0007669"/>
    <property type="project" value="InterPro"/>
</dbReference>
<keyword evidence="6 8" id="KW-0503">Monooxygenase</keyword>
<dbReference type="PANTHER" id="PTHR47947:SF25">
    <property type="entry name" value="DIMETHYLNONATRIENE SYNTHASE"/>
    <property type="match status" value="1"/>
</dbReference>
<dbReference type="PROSITE" id="PS00086">
    <property type="entry name" value="CYTOCHROME_P450"/>
    <property type="match status" value="1"/>
</dbReference>
<keyword evidence="4 8" id="KW-0560">Oxidoreductase</keyword>
<evidence type="ECO:0000256" key="6">
    <source>
        <dbReference type="ARBA" id="ARBA00023033"/>
    </source>
</evidence>
<evidence type="ECO:0000256" key="5">
    <source>
        <dbReference type="ARBA" id="ARBA00023004"/>
    </source>
</evidence>
<comment type="similarity">
    <text evidence="1 8">Belongs to the cytochrome P450 family.</text>
</comment>
<accession>A0A660KN82</accession>
<dbReference type="PANTHER" id="PTHR47947">
    <property type="entry name" value="CYTOCHROME P450 82C3-RELATED"/>
    <property type="match status" value="1"/>
</dbReference>
<feature type="signal peptide" evidence="9">
    <location>
        <begin position="1"/>
        <end position="24"/>
    </location>
</feature>
<dbReference type="Proteomes" id="UP000327013">
    <property type="component" value="Chromosome 4"/>
</dbReference>
<dbReference type="FunFam" id="1.10.630.10:FF:000026">
    <property type="entry name" value="Cytochrome P450 82C4"/>
    <property type="match status" value="1"/>
</dbReference>
<gene>
    <name evidence="10" type="ORF">FH972_010397</name>
</gene>
<keyword evidence="9" id="KW-0732">Signal</keyword>
<keyword evidence="11" id="KW-1185">Reference proteome</keyword>
<evidence type="ECO:0000256" key="8">
    <source>
        <dbReference type="RuleBase" id="RU000461"/>
    </source>
</evidence>
<evidence type="ECO:0000256" key="3">
    <source>
        <dbReference type="ARBA" id="ARBA00022723"/>
    </source>
</evidence>
<name>A0A660KN82_9ROSI</name>
<evidence type="ECO:0000256" key="7">
    <source>
        <dbReference type="PIRSR" id="PIRSR602401-1"/>
    </source>
</evidence>
<reference evidence="10 11" key="1">
    <citation type="submission" date="2019-06" db="EMBL/GenBank/DDBJ databases">
        <title>A chromosomal-level reference genome of Carpinus fangiana (Coryloideae, Betulaceae).</title>
        <authorList>
            <person name="Yang X."/>
            <person name="Wang Z."/>
            <person name="Zhang L."/>
            <person name="Hao G."/>
            <person name="Liu J."/>
            <person name="Yang Y."/>
        </authorList>
    </citation>
    <scope>NUCLEOTIDE SEQUENCE [LARGE SCALE GENOMIC DNA]</scope>
    <source>
        <strain evidence="10">Cfa_2016G</strain>
        <tissue evidence="10">Leaf</tissue>
    </source>
</reference>
<evidence type="ECO:0000256" key="1">
    <source>
        <dbReference type="ARBA" id="ARBA00010617"/>
    </source>
</evidence>
<comment type="cofactor">
    <cofactor evidence="7">
        <name>heme</name>
        <dbReference type="ChEBI" id="CHEBI:30413"/>
    </cofactor>
</comment>
<dbReference type="GO" id="GO:0020037">
    <property type="term" value="F:heme binding"/>
    <property type="evidence" value="ECO:0007669"/>
    <property type="project" value="InterPro"/>
</dbReference>
<evidence type="ECO:0000313" key="11">
    <source>
        <dbReference type="Proteomes" id="UP000327013"/>
    </source>
</evidence>
<dbReference type="EMBL" id="CM017324">
    <property type="protein sequence ID" value="KAE8037842.1"/>
    <property type="molecule type" value="Genomic_DNA"/>
</dbReference>